<dbReference type="EMBL" id="CVRR01000020">
    <property type="protein sequence ID" value="CRL39045.1"/>
    <property type="molecule type" value="Genomic_DNA"/>
</dbReference>
<name>A0A0M6WQ15_9FIRM</name>
<protein>
    <submittedName>
        <fullName evidence="2">Uncharacterized protein</fullName>
    </submittedName>
</protein>
<keyword evidence="1" id="KW-0812">Transmembrane</keyword>
<keyword evidence="3" id="KW-1185">Reference proteome</keyword>
<keyword evidence="1" id="KW-0472">Membrane</keyword>
<evidence type="ECO:0000256" key="1">
    <source>
        <dbReference type="SAM" id="Phobius"/>
    </source>
</evidence>
<feature type="transmembrane region" description="Helical" evidence="1">
    <location>
        <begin position="98"/>
        <end position="118"/>
    </location>
</feature>
<evidence type="ECO:0000313" key="2">
    <source>
        <dbReference type="EMBL" id="CRL39045.1"/>
    </source>
</evidence>
<feature type="transmembrane region" description="Helical" evidence="1">
    <location>
        <begin position="65"/>
        <end position="83"/>
    </location>
</feature>
<accession>A0A0M6WQ15</accession>
<dbReference type="AlphaFoldDB" id="A0A0M6WQ15"/>
<keyword evidence="1" id="KW-1133">Transmembrane helix</keyword>
<reference evidence="3" key="1">
    <citation type="submission" date="2015-05" db="EMBL/GenBank/DDBJ databases">
        <authorList>
            <consortium name="Pathogen Informatics"/>
        </authorList>
    </citation>
    <scope>NUCLEOTIDE SEQUENCE [LARGE SCALE GENOMIC DNA]</scope>
    <source>
        <strain evidence="3">M72</strain>
    </source>
</reference>
<evidence type="ECO:0000313" key="3">
    <source>
        <dbReference type="Proteomes" id="UP000049979"/>
    </source>
</evidence>
<proteinExistence type="predicted"/>
<organism evidence="2 3">
    <name type="scientific">Roseburia faecis</name>
    <dbReference type="NCBI Taxonomy" id="301302"/>
    <lineage>
        <taxon>Bacteria</taxon>
        <taxon>Bacillati</taxon>
        <taxon>Bacillota</taxon>
        <taxon>Clostridia</taxon>
        <taxon>Lachnospirales</taxon>
        <taxon>Lachnospiraceae</taxon>
        <taxon>Roseburia</taxon>
    </lineage>
</organism>
<dbReference type="RefSeq" id="WP_055067971.1">
    <property type="nucleotide sequence ID" value="NZ_CP173697.1"/>
</dbReference>
<dbReference type="Proteomes" id="UP000049979">
    <property type="component" value="Unassembled WGS sequence"/>
</dbReference>
<gene>
    <name evidence="2" type="ORF">M72_28811</name>
</gene>
<sequence>MYDKISEVKNNMKRIIRARGMTRSEKYTQIKQLNQSLSSTEQNILIKELHRDCDYYNTLSDIKEIITIGLMGFPLLLSIYSLWVDRNGIKFSDYTSTLKYILVFNIFCLFIFVITSTLKNHWVNNAKYLLDILGDE</sequence>